<evidence type="ECO:0000313" key="3">
    <source>
        <dbReference type="EMBL" id="VGO21916.1"/>
    </source>
</evidence>
<protein>
    <recommendedName>
        <fullName evidence="2">DUF6538 domain-containing protein</fullName>
    </recommendedName>
</protein>
<name>A0A6C2USN1_9BACT</name>
<keyword evidence="1" id="KW-0238">DNA-binding</keyword>
<keyword evidence="4" id="KW-1185">Reference proteome</keyword>
<dbReference type="Pfam" id="PF20172">
    <property type="entry name" value="DUF6538"/>
    <property type="match status" value="1"/>
</dbReference>
<dbReference type="GO" id="GO:0003677">
    <property type="term" value="F:DNA binding"/>
    <property type="evidence" value="ECO:0007669"/>
    <property type="project" value="UniProtKB-KW"/>
</dbReference>
<dbReference type="InterPro" id="IPR046668">
    <property type="entry name" value="DUF6538"/>
</dbReference>
<evidence type="ECO:0000256" key="1">
    <source>
        <dbReference type="ARBA" id="ARBA00023125"/>
    </source>
</evidence>
<evidence type="ECO:0000313" key="4">
    <source>
        <dbReference type="Proteomes" id="UP000346198"/>
    </source>
</evidence>
<organism evidence="3 4">
    <name type="scientific">Pontiella sulfatireligans</name>
    <dbReference type="NCBI Taxonomy" id="2750658"/>
    <lineage>
        <taxon>Bacteria</taxon>
        <taxon>Pseudomonadati</taxon>
        <taxon>Kiritimatiellota</taxon>
        <taxon>Kiritimatiellia</taxon>
        <taxon>Kiritimatiellales</taxon>
        <taxon>Pontiellaceae</taxon>
        <taxon>Pontiella</taxon>
    </lineage>
</organism>
<evidence type="ECO:0000259" key="2">
    <source>
        <dbReference type="Pfam" id="PF20172"/>
    </source>
</evidence>
<dbReference type="AlphaFoldDB" id="A0A6C2USN1"/>
<dbReference type="EMBL" id="CAAHFH010000002">
    <property type="protein sequence ID" value="VGO21916.1"/>
    <property type="molecule type" value="Genomic_DNA"/>
</dbReference>
<dbReference type="RefSeq" id="WP_136063344.1">
    <property type="nucleotide sequence ID" value="NZ_CAAHFH010000002.1"/>
</dbReference>
<gene>
    <name evidence="3" type="ORF">SCARR_03996</name>
</gene>
<proteinExistence type="predicted"/>
<dbReference type="SUPFAM" id="SSF56349">
    <property type="entry name" value="DNA breaking-rejoining enzymes"/>
    <property type="match status" value="1"/>
</dbReference>
<dbReference type="Gene3D" id="1.10.150.130">
    <property type="match status" value="1"/>
</dbReference>
<accession>A0A6C2USN1</accession>
<dbReference type="InterPro" id="IPR011010">
    <property type="entry name" value="DNA_brk_join_enz"/>
</dbReference>
<feature type="domain" description="DUF6538" evidence="2">
    <location>
        <begin position="8"/>
        <end position="66"/>
    </location>
</feature>
<reference evidence="3 4" key="1">
    <citation type="submission" date="2019-04" db="EMBL/GenBank/DDBJ databases">
        <authorList>
            <person name="Van Vliet M D."/>
        </authorList>
    </citation>
    <scope>NUCLEOTIDE SEQUENCE [LARGE SCALE GENOMIC DNA]</scope>
    <source>
        <strain evidence="3 4">F21</strain>
    </source>
</reference>
<sequence>MEAKLRNVQQRGSALFFRISIPEDLRWHYGGKTEISRALRAHDISEALSWARILAIVFKRQFSDLRAGRNVQGIKEGDTILESLQLGNSPRLIGEAPDSTVFNRSTSFSLSMVYAEVRSFGRQSQRSELERGNSVKLLIEWLGDIAIETVTRSMLMEFRDQVLCRMPLRMRQQSELKDKPLREIVQIDHERVISNTTINNRLAKLKTIFTHAVRYGYIRISPLVDLSMPIEDDFVEGRCVYSHDQLQRMIDGLVMYATKGKATRHMRFWVPLIALHSGARLNEICQLGFHRGQCAAQLLAT</sequence>
<dbReference type="Proteomes" id="UP000346198">
    <property type="component" value="Unassembled WGS sequence"/>
</dbReference>
<dbReference type="InterPro" id="IPR010998">
    <property type="entry name" value="Integrase_recombinase_N"/>
</dbReference>